<dbReference type="RefSeq" id="WP_257176826.1">
    <property type="nucleotide sequence ID" value="NZ_CP028989.1"/>
</dbReference>
<dbReference type="Gene3D" id="1.10.3720.10">
    <property type="entry name" value="MetI-like"/>
    <property type="match status" value="1"/>
</dbReference>
<keyword evidence="2 7" id="KW-0813">Transport</keyword>
<name>A0AAE9NAI8_9BRAD</name>
<comment type="similarity">
    <text evidence="7">Belongs to the binding-protein-dependent transport system permease family.</text>
</comment>
<dbReference type="GO" id="GO:0055085">
    <property type="term" value="P:transmembrane transport"/>
    <property type="evidence" value="ECO:0007669"/>
    <property type="project" value="InterPro"/>
</dbReference>
<evidence type="ECO:0000256" key="4">
    <source>
        <dbReference type="ARBA" id="ARBA00022692"/>
    </source>
</evidence>
<evidence type="ECO:0000256" key="6">
    <source>
        <dbReference type="ARBA" id="ARBA00023136"/>
    </source>
</evidence>
<proteinExistence type="inferred from homology"/>
<evidence type="ECO:0000256" key="3">
    <source>
        <dbReference type="ARBA" id="ARBA00022475"/>
    </source>
</evidence>
<dbReference type="GO" id="GO:0005886">
    <property type="term" value="C:plasma membrane"/>
    <property type="evidence" value="ECO:0007669"/>
    <property type="project" value="UniProtKB-SubCell"/>
</dbReference>
<evidence type="ECO:0000256" key="2">
    <source>
        <dbReference type="ARBA" id="ARBA00022448"/>
    </source>
</evidence>
<evidence type="ECO:0000313" key="9">
    <source>
        <dbReference type="EMBL" id="UUO66003.1"/>
    </source>
</evidence>
<keyword evidence="5 7" id="KW-1133">Transmembrane helix</keyword>
<dbReference type="CDD" id="cd06261">
    <property type="entry name" value="TM_PBP2"/>
    <property type="match status" value="1"/>
</dbReference>
<accession>A0AAE9NAI8</accession>
<feature type="transmembrane region" description="Helical" evidence="7">
    <location>
        <begin position="182"/>
        <end position="200"/>
    </location>
</feature>
<feature type="transmembrane region" description="Helical" evidence="7">
    <location>
        <begin position="66"/>
        <end position="86"/>
    </location>
</feature>
<evidence type="ECO:0000256" key="7">
    <source>
        <dbReference type="RuleBase" id="RU363032"/>
    </source>
</evidence>
<dbReference type="InterPro" id="IPR035906">
    <property type="entry name" value="MetI-like_sf"/>
</dbReference>
<dbReference type="Pfam" id="PF00528">
    <property type="entry name" value="BPD_transp_1"/>
    <property type="match status" value="1"/>
</dbReference>
<dbReference type="Proteomes" id="UP001058872">
    <property type="component" value="Chromosome"/>
</dbReference>
<keyword evidence="4 7" id="KW-0812">Transmembrane</keyword>
<evidence type="ECO:0000313" key="10">
    <source>
        <dbReference type="Proteomes" id="UP001058872"/>
    </source>
</evidence>
<feature type="domain" description="ABC transmembrane type-1" evidence="8">
    <location>
        <begin position="58"/>
        <end position="242"/>
    </location>
</feature>
<dbReference type="PROSITE" id="PS50928">
    <property type="entry name" value="ABC_TM1"/>
    <property type="match status" value="1"/>
</dbReference>
<dbReference type="PANTHER" id="PTHR30151:SF16">
    <property type="entry name" value="ABC TRANSPORTER PERMEASE PROTEIN"/>
    <property type="match status" value="1"/>
</dbReference>
<evidence type="ECO:0000256" key="1">
    <source>
        <dbReference type="ARBA" id="ARBA00004651"/>
    </source>
</evidence>
<dbReference type="InterPro" id="IPR000515">
    <property type="entry name" value="MetI-like"/>
</dbReference>
<dbReference type="SUPFAM" id="SSF161098">
    <property type="entry name" value="MetI-like"/>
    <property type="match status" value="1"/>
</dbReference>
<organism evidence="9 10">
    <name type="scientific">Bradyrhizobium betae</name>
    <dbReference type="NCBI Taxonomy" id="244734"/>
    <lineage>
        <taxon>Bacteria</taxon>
        <taxon>Pseudomonadati</taxon>
        <taxon>Pseudomonadota</taxon>
        <taxon>Alphaproteobacteria</taxon>
        <taxon>Hyphomicrobiales</taxon>
        <taxon>Nitrobacteraceae</taxon>
        <taxon>Bradyrhizobium</taxon>
    </lineage>
</organism>
<gene>
    <name evidence="9" type="ORF">DCM83_12860</name>
</gene>
<sequence length="253" mass="27087">MSNRSLRAGSVLVTFSIFLLWQLTTASGLVRPIFLPSPSSTFTNLWQGLTRGDLFALTVSTMERMIYGWMLASLGGILLGALIGLSPRARYWLMPTLELLRPLPASTLLPVGIALFGLQPGMLLGIIAFGAVWPVLLPTIHGFSAIDPRLREVARNLGIGPLGFAIKFGLPNALPDAIAGMRLSLTACLIITVVGEMITAQEGLGATIMMAARSFRSTDLYAGIILLGVVGAINNTLLGFIERALTPWRAVRS</sequence>
<comment type="subcellular location">
    <subcellularLocation>
        <location evidence="1 7">Cell membrane</location>
        <topology evidence="1 7">Multi-pass membrane protein</topology>
    </subcellularLocation>
</comment>
<evidence type="ECO:0000259" key="8">
    <source>
        <dbReference type="PROSITE" id="PS50928"/>
    </source>
</evidence>
<evidence type="ECO:0000256" key="5">
    <source>
        <dbReference type="ARBA" id="ARBA00022989"/>
    </source>
</evidence>
<protein>
    <submittedName>
        <fullName evidence="9">ABC transporter permease</fullName>
    </submittedName>
</protein>
<dbReference type="EMBL" id="CP028989">
    <property type="protein sequence ID" value="UUO66003.1"/>
    <property type="molecule type" value="Genomic_DNA"/>
</dbReference>
<dbReference type="AlphaFoldDB" id="A0AAE9NAI8"/>
<reference evidence="9" key="1">
    <citation type="submission" date="2018-04" db="EMBL/GenBank/DDBJ databases">
        <title>Genomes of Endosymbiotic and Endophytic Bradyrhizobium Publication status.</title>
        <authorList>
            <person name="Guha S."/>
            <person name="Jorrin B."/>
            <person name="Sarkar M."/>
            <person name="Poole P.S."/>
            <person name="DasGupta M."/>
        </authorList>
    </citation>
    <scope>NUCLEOTIDE SEQUENCE</scope>
    <source>
        <strain evidence="9">WBOS16</strain>
    </source>
</reference>
<feature type="transmembrane region" description="Helical" evidence="7">
    <location>
        <begin position="220"/>
        <end position="241"/>
    </location>
</feature>
<keyword evidence="3" id="KW-1003">Cell membrane</keyword>
<dbReference type="PANTHER" id="PTHR30151">
    <property type="entry name" value="ALKANE SULFONATE ABC TRANSPORTER-RELATED, MEMBRANE SUBUNIT"/>
    <property type="match status" value="1"/>
</dbReference>
<keyword evidence="6 7" id="KW-0472">Membrane</keyword>
<feature type="transmembrane region" description="Helical" evidence="7">
    <location>
        <begin position="107"/>
        <end position="133"/>
    </location>
</feature>